<evidence type="ECO:0000313" key="14">
    <source>
        <dbReference type="Proteomes" id="UP000324065"/>
    </source>
</evidence>
<dbReference type="PROSITE" id="PS51123">
    <property type="entry name" value="OMPA_2"/>
    <property type="match status" value="1"/>
</dbReference>
<dbReference type="CDD" id="cd07185">
    <property type="entry name" value="OmpA_C-like"/>
    <property type="match status" value="1"/>
</dbReference>
<keyword evidence="6" id="KW-0406">Ion transport</keyword>
<keyword evidence="2" id="KW-0813">Transport</keyword>
<dbReference type="GO" id="GO:0015288">
    <property type="term" value="F:porin activity"/>
    <property type="evidence" value="ECO:0007669"/>
    <property type="project" value="UniProtKB-KW"/>
</dbReference>
<dbReference type="Gene3D" id="3.30.1330.60">
    <property type="entry name" value="OmpA-like domain"/>
    <property type="match status" value="1"/>
</dbReference>
<name>A0A5M6I9I9_9PROT</name>
<dbReference type="GO" id="GO:0006811">
    <property type="term" value="P:monoatomic ion transport"/>
    <property type="evidence" value="ECO:0007669"/>
    <property type="project" value="UniProtKB-KW"/>
</dbReference>
<evidence type="ECO:0000256" key="3">
    <source>
        <dbReference type="ARBA" id="ARBA00022452"/>
    </source>
</evidence>
<dbReference type="PANTHER" id="PTHR30329">
    <property type="entry name" value="STATOR ELEMENT OF FLAGELLAR MOTOR COMPLEX"/>
    <property type="match status" value="1"/>
</dbReference>
<dbReference type="Pfam" id="PF13505">
    <property type="entry name" value="OMP_b-brl"/>
    <property type="match status" value="1"/>
</dbReference>
<keyword evidence="7" id="KW-0626">Porin</keyword>
<reference evidence="13 14" key="1">
    <citation type="submission" date="2019-09" db="EMBL/GenBank/DDBJ databases">
        <title>Genome sequence of Roseospira marina, one of the more divergent members of the non-sulfur purple photosynthetic bacterial family, the Rhodospirillaceae.</title>
        <authorList>
            <person name="Meyer T."/>
            <person name="Kyndt J."/>
        </authorList>
    </citation>
    <scope>NUCLEOTIDE SEQUENCE [LARGE SCALE GENOMIC DNA]</scope>
    <source>
        <strain evidence="13 14">DSM 15113</strain>
    </source>
</reference>
<accession>A0A5M6I9I9</accession>
<feature type="chain" id="PRO_5024273720" evidence="11">
    <location>
        <begin position="40"/>
        <end position="362"/>
    </location>
</feature>
<evidence type="ECO:0000313" key="13">
    <source>
        <dbReference type="EMBL" id="KAA5604911.1"/>
    </source>
</evidence>
<evidence type="ECO:0000256" key="1">
    <source>
        <dbReference type="ARBA" id="ARBA00004571"/>
    </source>
</evidence>
<evidence type="ECO:0000256" key="4">
    <source>
        <dbReference type="ARBA" id="ARBA00022692"/>
    </source>
</evidence>
<dbReference type="InterPro" id="IPR027385">
    <property type="entry name" value="Beta-barrel_OMP"/>
</dbReference>
<dbReference type="PRINTS" id="PR01021">
    <property type="entry name" value="OMPADOMAIN"/>
</dbReference>
<dbReference type="GO" id="GO:0009279">
    <property type="term" value="C:cell outer membrane"/>
    <property type="evidence" value="ECO:0007669"/>
    <property type="project" value="UniProtKB-SubCell"/>
</dbReference>
<organism evidence="13 14">
    <name type="scientific">Roseospira marina</name>
    <dbReference type="NCBI Taxonomy" id="140057"/>
    <lineage>
        <taxon>Bacteria</taxon>
        <taxon>Pseudomonadati</taxon>
        <taxon>Pseudomonadota</taxon>
        <taxon>Alphaproteobacteria</taxon>
        <taxon>Rhodospirillales</taxon>
        <taxon>Rhodospirillaceae</taxon>
        <taxon>Roseospira</taxon>
    </lineage>
</organism>
<dbReference type="InterPro" id="IPR006665">
    <property type="entry name" value="OmpA-like"/>
</dbReference>
<evidence type="ECO:0000259" key="12">
    <source>
        <dbReference type="PROSITE" id="PS51123"/>
    </source>
</evidence>
<dbReference type="InterPro" id="IPR036737">
    <property type="entry name" value="OmpA-like_sf"/>
</dbReference>
<keyword evidence="14" id="KW-1185">Reference proteome</keyword>
<feature type="domain" description="OmpA-like" evidence="12">
    <location>
        <begin position="248"/>
        <end position="362"/>
    </location>
</feature>
<evidence type="ECO:0000256" key="10">
    <source>
        <dbReference type="PROSITE-ProRule" id="PRU00473"/>
    </source>
</evidence>
<dbReference type="SUPFAM" id="SSF103088">
    <property type="entry name" value="OmpA-like"/>
    <property type="match status" value="1"/>
</dbReference>
<proteinExistence type="predicted"/>
<keyword evidence="4" id="KW-0812">Transmembrane</keyword>
<gene>
    <name evidence="13" type="ORF">F1188_13915</name>
</gene>
<comment type="subcellular location">
    <subcellularLocation>
        <location evidence="1">Cell outer membrane</location>
        <topology evidence="1">Multi-pass membrane protein</topology>
    </subcellularLocation>
</comment>
<evidence type="ECO:0000256" key="8">
    <source>
        <dbReference type="ARBA" id="ARBA00023136"/>
    </source>
</evidence>
<keyword evidence="8 10" id="KW-0472">Membrane</keyword>
<dbReference type="InterPro" id="IPR006664">
    <property type="entry name" value="OMP_bac"/>
</dbReference>
<dbReference type="AlphaFoldDB" id="A0A5M6I9I9"/>
<dbReference type="InterPro" id="IPR011250">
    <property type="entry name" value="OMP/PagP_B-barrel"/>
</dbReference>
<dbReference type="PANTHER" id="PTHR30329:SF21">
    <property type="entry name" value="LIPOPROTEIN YIAD-RELATED"/>
    <property type="match status" value="1"/>
</dbReference>
<dbReference type="InterPro" id="IPR050330">
    <property type="entry name" value="Bact_OuterMem_StrucFunc"/>
</dbReference>
<dbReference type="EMBL" id="VWPJ01000013">
    <property type="protein sequence ID" value="KAA5604911.1"/>
    <property type="molecule type" value="Genomic_DNA"/>
</dbReference>
<keyword evidence="5 11" id="KW-0732">Signal</keyword>
<comment type="caution">
    <text evidence="13">The sequence shown here is derived from an EMBL/GenBank/DDBJ whole genome shotgun (WGS) entry which is preliminary data.</text>
</comment>
<evidence type="ECO:0000256" key="5">
    <source>
        <dbReference type="ARBA" id="ARBA00022729"/>
    </source>
</evidence>
<keyword evidence="9" id="KW-0998">Cell outer membrane</keyword>
<protein>
    <submittedName>
        <fullName evidence="13">OmpA family protein</fullName>
    </submittedName>
</protein>
<dbReference type="GO" id="GO:0046930">
    <property type="term" value="C:pore complex"/>
    <property type="evidence" value="ECO:0007669"/>
    <property type="project" value="UniProtKB-KW"/>
</dbReference>
<sequence>MAQTTRATGRAIMRATGRRWRALLSGAGVATLMASPAFGDPTPEGVYLGLGGGVTFDDSGKVESGGVAHDLDTDVGALGLATVGYSFGSGLRSELEGGYRHNGVSSWGGADLDGDMSAWHAMVNALYEFDTGSGFTPYLGAGLGAAIVDIDARNDRTGQSLTDSDVGFAYQAIVGFGYDVTDGLALTADYRFFHAPDLEHDSSDGSVADGYANHAVVFGLRYAFGTGPAPARTETARSAEVTAPQVPVPPSVVPTSYLVFFTFDSAALSPQAVSIVDTAAQNALTVGKTRITVTGHTDRVGEPSYNMVLSQRRAASVMERLVSQGIPPEGIVVFARGEEEPLLPTADNVREPQNRRVEIYLM</sequence>
<evidence type="ECO:0000256" key="6">
    <source>
        <dbReference type="ARBA" id="ARBA00023065"/>
    </source>
</evidence>
<dbReference type="SUPFAM" id="SSF56925">
    <property type="entry name" value="OMPA-like"/>
    <property type="match status" value="1"/>
</dbReference>
<evidence type="ECO:0000256" key="2">
    <source>
        <dbReference type="ARBA" id="ARBA00022448"/>
    </source>
</evidence>
<feature type="signal peptide" evidence="11">
    <location>
        <begin position="1"/>
        <end position="39"/>
    </location>
</feature>
<dbReference type="Pfam" id="PF00691">
    <property type="entry name" value="OmpA"/>
    <property type="match status" value="1"/>
</dbReference>
<evidence type="ECO:0000256" key="9">
    <source>
        <dbReference type="ARBA" id="ARBA00023237"/>
    </source>
</evidence>
<dbReference type="Gene3D" id="2.40.160.20">
    <property type="match status" value="1"/>
</dbReference>
<dbReference type="Proteomes" id="UP000324065">
    <property type="component" value="Unassembled WGS sequence"/>
</dbReference>
<keyword evidence="3" id="KW-1134">Transmembrane beta strand</keyword>
<evidence type="ECO:0000256" key="7">
    <source>
        <dbReference type="ARBA" id="ARBA00023114"/>
    </source>
</evidence>
<evidence type="ECO:0000256" key="11">
    <source>
        <dbReference type="SAM" id="SignalP"/>
    </source>
</evidence>
<dbReference type="OrthoDB" id="189250at2"/>